<dbReference type="Pfam" id="PF13412">
    <property type="entry name" value="HTH_24"/>
    <property type="match status" value="1"/>
</dbReference>
<dbReference type="GO" id="GO:0005829">
    <property type="term" value="C:cytosol"/>
    <property type="evidence" value="ECO:0007669"/>
    <property type="project" value="TreeGrafter"/>
</dbReference>
<dbReference type="AlphaFoldDB" id="A0A2U8HE01"/>
<dbReference type="RefSeq" id="WP_108964785.1">
    <property type="nucleotide sequence ID" value="NZ_CP022189.1"/>
</dbReference>
<dbReference type="EMBL" id="CP022189">
    <property type="protein sequence ID" value="AWI82895.1"/>
    <property type="molecule type" value="Genomic_DNA"/>
</dbReference>
<dbReference type="InterPro" id="IPR019887">
    <property type="entry name" value="Tscrpt_reg_AsnC/Lrp_C"/>
</dbReference>
<keyword evidence="1" id="KW-0805">Transcription regulation</keyword>
<dbReference type="SUPFAM" id="SSF46785">
    <property type="entry name" value="Winged helix' DNA-binding domain"/>
    <property type="match status" value="1"/>
</dbReference>
<dbReference type="Gene3D" id="1.10.10.10">
    <property type="entry name" value="Winged helix-like DNA-binding domain superfamily/Winged helix DNA-binding domain"/>
    <property type="match status" value="1"/>
</dbReference>
<dbReference type="GO" id="GO:0006355">
    <property type="term" value="P:regulation of DNA-templated transcription"/>
    <property type="evidence" value="ECO:0007669"/>
    <property type="project" value="UniProtKB-ARBA"/>
</dbReference>
<dbReference type="InterPro" id="IPR036388">
    <property type="entry name" value="WH-like_DNA-bd_sf"/>
</dbReference>
<gene>
    <name evidence="5" type="ORF">CEW88_03965</name>
</gene>
<evidence type="ECO:0000256" key="3">
    <source>
        <dbReference type="ARBA" id="ARBA00023163"/>
    </source>
</evidence>
<feature type="domain" description="HTH asnC-type" evidence="4">
    <location>
        <begin position="5"/>
        <end position="66"/>
    </location>
</feature>
<reference evidence="5 6" key="1">
    <citation type="submission" date="2017-06" db="EMBL/GenBank/DDBJ databases">
        <title>Yangia sp. YSBP01 complete genome sequence.</title>
        <authorList>
            <person name="Woo J.-H."/>
            <person name="Kim H.-S."/>
        </authorList>
    </citation>
    <scope>NUCLEOTIDE SEQUENCE [LARGE SCALE GENOMIC DNA]</scope>
    <source>
        <strain evidence="5 6">YSBP01</strain>
    </source>
</reference>
<dbReference type="InterPro" id="IPR036390">
    <property type="entry name" value="WH_DNA-bd_sf"/>
</dbReference>
<dbReference type="PROSITE" id="PS00519">
    <property type="entry name" value="HTH_ASNC_1"/>
    <property type="match status" value="1"/>
</dbReference>
<evidence type="ECO:0000256" key="2">
    <source>
        <dbReference type="ARBA" id="ARBA00023125"/>
    </source>
</evidence>
<keyword evidence="3" id="KW-0804">Transcription</keyword>
<dbReference type="GO" id="GO:0043565">
    <property type="term" value="F:sequence-specific DNA binding"/>
    <property type="evidence" value="ECO:0007669"/>
    <property type="project" value="InterPro"/>
</dbReference>
<dbReference type="InterPro" id="IPR011008">
    <property type="entry name" value="Dimeric_a/b-barrel"/>
</dbReference>
<dbReference type="PANTHER" id="PTHR30154:SF17">
    <property type="entry name" value="DNA-BINDING TRANSCRIPTIONAL ACTIVATOR DECR"/>
    <property type="match status" value="1"/>
</dbReference>
<organism evidence="5 6">
    <name type="scientific">Alloyangia pacifica</name>
    <dbReference type="NCBI Taxonomy" id="311180"/>
    <lineage>
        <taxon>Bacteria</taxon>
        <taxon>Pseudomonadati</taxon>
        <taxon>Pseudomonadota</taxon>
        <taxon>Alphaproteobacteria</taxon>
        <taxon>Rhodobacterales</taxon>
        <taxon>Roseobacteraceae</taxon>
        <taxon>Alloyangia</taxon>
    </lineage>
</organism>
<dbReference type="GO" id="GO:0043200">
    <property type="term" value="P:response to amino acid"/>
    <property type="evidence" value="ECO:0007669"/>
    <property type="project" value="TreeGrafter"/>
</dbReference>
<dbReference type="InterPro" id="IPR011991">
    <property type="entry name" value="ArsR-like_HTH"/>
</dbReference>
<dbReference type="PANTHER" id="PTHR30154">
    <property type="entry name" value="LEUCINE-RESPONSIVE REGULATORY PROTEIN"/>
    <property type="match status" value="1"/>
</dbReference>
<dbReference type="SUPFAM" id="SSF54909">
    <property type="entry name" value="Dimeric alpha+beta barrel"/>
    <property type="match status" value="1"/>
</dbReference>
<dbReference type="Gene3D" id="3.30.70.920">
    <property type="match status" value="1"/>
</dbReference>
<evidence type="ECO:0000256" key="1">
    <source>
        <dbReference type="ARBA" id="ARBA00023015"/>
    </source>
</evidence>
<name>A0A2U8HE01_9RHOB</name>
<proteinExistence type="predicted"/>
<dbReference type="KEGG" id="ypac:CEW88_03965"/>
<dbReference type="SMART" id="SM00344">
    <property type="entry name" value="HTH_ASNC"/>
    <property type="match status" value="1"/>
</dbReference>
<dbReference type="InterPro" id="IPR019888">
    <property type="entry name" value="Tscrpt_reg_AsnC-like"/>
</dbReference>
<dbReference type="PRINTS" id="PR00033">
    <property type="entry name" value="HTHASNC"/>
</dbReference>
<dbReference type="CDD" id="cd00090">
    <property type="entry name" value="HTH_ARSR"/>
    <property type="match status" value="1"/>
</dbReference>
<dbReference type="Pfam" id="PF01037">
    <property type="entry name" value="AsnC_trans_reg"/>
    <property type="match status" value="1"/>
</dbReference>
<accession>A0A2U8HE01</accession>
<evidence type="ECO:0000259" key="4">
    <source>
        <dbReference type="PROSITE" id="PS50956"/>
    </source>
</evidence>
<dbReference type="InterPro" id="IPR019885">
    <property type="entry name" value="Tscrpt_reg_HTH_AsnC-type_CS"/>
</dbReference>
<keyword evidence="2" id="KW-0238">DNA-binding</keyword>
<dbReference type="PROSITE" id="PS50956">
    <property type="entry name" value="HTH_ASNC_2"/>
    <property type="match status" value="1"/>
</dbReference>
<dbReference type="OrthoDB" id="7847328at2"/>
<evidence type="ECO:0000313" key="6">
    <source>
        <dbReference type="Proteomes" id="UP000244915"/>
    </source>
</evidence>
<dbReference type="Proteomes" id="UP000244915">
    <property type="component" value="Chromosome 1"/>
</dbReference>
<sequence>MDHKLDQIDCRILEELQRDSSQSQRALADRVGLSQNACWRRLKTLEAAGVIRNYTVLLDRERLGAGLVVFVMIRTRHHSAGWLDQFRKHVSTIKDVVDFFRIGGEYDYLLKIVTRDMSSYDECYKQLISKVELETVTSYFAMEAIEEQRPIPLS</sequence>
<protein>
    <submittedName>
        <fullName evidence="5">Transcriptional regulator</fullName>
    </submittedName>
</protein>
<evidence type="ECO:0000313" key="5">
    <source>
        <dbReference type="EMBL" id="AWI82895.1"/>
    </source>
</evidence>
<dbReference type="InterPro" id="IPR000485">
    <property type="entry name" value="AsnC-type_HTH_dom"/>
</dbReference>